<evidence type="ECO:0000313" key="2">
    <source>
        <dbReference type="Proteomes" id="UP000240572"/>
    </source>
</evidence>
<keyword evidence="2" id="KW-1185">Reference proteome</keyword>
<proteinExistence type="predicted"/>
<reference evidence="1 2" key="1">
    <citation type="submission" date="2018-03" db="EMBL/GenBank/DDBJ databases">
        <title>Genomic Encyclopedia of Type Strains, Phase III (KMG-III): the genomes of soil and plant-associated and newly described type strains.</title>
        <authorList>
            <person name="Whitman W."/>
        </authorList>
    </citation>
    <scope>NUCLEOTIDE SEQUENCE [LARGE SCALE GENOMIC DNA]</scope>
    <source>
        <strain evidence="1 2">CGMCC 1.12700</strain>
    </source>
</reference>
<organism evidence="1 2">
    <name type="scientific">Taibaiella chishuiensis</name>
    <dbReference type="NCBI Taxonomy" id="1434707"/>
    <lineage>
        <taxon>Bacteria</taxon>
        <taxon>Pseudomonadati</taxon>
        <taxon>Bacteroidota</taxon>
        <taxon>Chitinophagia</taxon>
        <taxon>Chitinophagales</taxon>
        <taxon>Chitinophagaceae</taxon>
        <taxon>Taibaiella</taxon>
    </lineage>
</organism>
<protein>
    <recommendedName>
        <fullName evidence="3">TerB family tellurite resistance protein</fullName>
    </recommendedName>
</protein>
<dbReference type="AlphaFoldDB" id="A0A2P8D0M9"/>
<dbReference type="Proteomes" id="UP000240572">
    <property type="component" value="Unassembled WGS sequence"/>
</dbReference>
<sequence>MILFFLSIGIGVRAQTFAEWFRQKATQKKYLIEQIAALKLYAGVLKKGYDIGKDGLTFIGDVKNGDFKLHGSYFASLVNVNPEIKKYSRVKDIISLQLSIISLNNQTRKIIDDGGTGSQTERNYCRQVIERIIEDCGRGMDELFNVATDGQSNLKDDERLQRIDKLHKSMTDVYGFTKHFNGEVKLLIHSRKMERSEATNTKILYGIK</sequence>
<evidence type="ECO:0008006" key="3">
    <source>
        <dbReference type="Google" id="ProtNLM"/>
    </source>
</evidence>
<dbReference type="EMBL" id="PYGD01000007">
    <property type="protein sequence ID" value="PSK90782.1"/>
    <property type="molecule type" value="Genomic_DNA"/>
</dbReference>
<accession>A0A2P8D0M9</accession>
<comment type="caution">
    <text evidence="1">The sequence shown here is derived from an EMBL/GenBank/DDBJ whole genome shotgun (WGS) entry which is preliminary data.</text>
</comment>
<name>A0A2P8D0M9_9BACT</name>
<gene>
    <name evidence="1" type="ORF">B0I18_107194</name>
</gene>
<evidence type="ECO:0000313" key="1">
    <source>
        <dbReference type="EMBL" id="PSK90782.1"/>
    </source>
</evidence>